<protein>
    <submittedName>
        <fullName evidence="2">Putative Orphan nuclear receptor NR6A1</fullName>
    </submittedName>
</protein>
<reference evidence="2 3" key="1">
    <citation type="journal article" date="2015" name="Genome Biol. Evol.">
        <title>The genome of winter moth (Operophtera brumata) provides a genomic perspective on sexual dimorphism and phenology.</title>
        <authorList>
            <person name="Derks M.F."/>
            <person name="Smit S."/>
            <person name="Salis L."/>
            <person name="Schijlen E."/>
            <person name="Bossers A."/>
            <person name="Mateman C."/>
            <person name="Pijl A.S."/>
            <person name="de Ridder D."/>
            <person name="Groenen M.A."/>
            <person name="Visser M.E."/>
            <person name="Megens H.J."/>
        </authorList>
    </citation>
    <scope>NUCLEOTIDE SEQUENCE [LARGE SCALE GENOMIC DNA]</scope>
    <source>
        <strain evidence="2">WM2013NL</strain>
        <tissue evidence="2">Head and thorax</tissue>
    </source>
</reference>
<dbReference type="AlphaFoldDB" id="A0A0L7L5V6"/>
<name>A0A0L7L5V6_OPEBR</name>
<keyword evidence="2" id="KW-0675">Receptor</keyword>
<dbReference type="Proteomes" id="UP000037510">
    <property type="component" value="Unassembled WGS sequence"/>
</dbReference>
<organism evidence="2 3">
    <name type="scientific">Operophtera brumata</name>
    <name type="common">Winter moth</name>
    <name type="synonym">Phalaena brumata</name>
    <dbReference type="NCBI Taxonomy" id="104452"/>
    <lineage>
        <taxon>Eukaryota</taxon>
        <taxon>Metazoa</taxon>
        <taxon>Ecdysozoa</taxon>
        <taxon>Arthropoda</taxon>
        <taxon>Hexapoda</taxon>
        <taxon>Insecta</taxon>
        <taxon>Pterygota</taxon>
        <taxon>Neoptera</taxon>
        <taxon>Endopterygota</taxon>
        <taxon>Lepidoptera</taxon>
        <taxon>Glossata</taxon>
        <taxon>Ditrysia</taxon>
        <taxon>Geometroidea</taxon>
        <taxon>Geometridae</taxon>
        <taxon>Larentiinae</taxon>
        <taxon>Operophtera</taxon>
    </lineage>
</organism>
<sequence length="159" mass="17223">MLALQAPPTHAHKPHALRLSPPSPYGPLQPPFSFQFSISGSMTDNAPLSTASSAGSSGAGAGATSPLPLVPEPFFTPPPPHLLHMLMSSDKCQVRELMWSAKQLQLQGDPTMLRPPPSAFGAPLAPTWELLQVKQYFSSLYSYNRYELLRQRMDATAPA</sequence>
<gene>
    <name evidence="2" type="ORF">OBRU01_15094</name>
</gene>
<feature type="compositionally biased region" description="Low complexity" evidence="1">
    <location>
        <begin position="47"/>
        <end position="67"/>
    </location>
</feature>
<accession>A0A0L7L5V6</accession>
<dbReference type="EMBL" id="JTDY01002800">
    <property type="protein sequence ID" value="KOB70696.1"/>
    <property type="molecule type" value="Genomic_DNA"/>
</dbReference>
<feature type="region of interest" description="Disordered" evidence="1">
    <location>
        <begin position="1"/>
        <end position="24"/>
    </location>
</feature>
<evidence type="ECO:0000256" key="1">
    <source>
        <dbReference type="SAM" id="MobiDB-lite"/>
    </source>
</evidence>
<feature type="region of interest" description="Disordered" evidence="1">
    <location>
        <begin position="47"/>
        <end position="71"/>
    </location>
</feature>
<evidence type="ECO:0000313" key="2">
    <source>
        <dbReference type="EMBL" id="KOB70696.1"/>
    </source>
</evidence>
<proteinExistence type="predicted"/>
<comment type="caution">
    <text evidence="2">The sequence shown here is derived from an EMBL/GenBank/DDBJ whole genome shotgun (WGS) entry which is preliminary data.</text>
</comment>
<keyword evidence="3" id="KW-1185">Reference proteome</keyword>
<evidence type="ECO:0000313" key="3">
    <source>
        <dbReference type="Proteomes" id="UP000037510"/>
    </source>
</evidence>